<keyword evidence="1" id="KW-0812">Transmembrane</keyword>
<dbReference type="EMBL" id="JACWFH010000012">
    <property type="protein sequence ID" value="MBY0097345.1"/>
    <property type="molecule type" value="Genomic_DNA"/>
</dbReference>
<gene>
    <name evidence="2" type="ORF">H0185_11120</name>
</gene>
<accession>A0ABS7K542</accession>
<protein>
    <submittedName>
        <fullName evidence="2">Uncharacterized protein</fullName>
    </submittedName>
</protein>
<name>A0ABS7K542_9BACI</name>
<keyword evidence="3" id="KW-1185">Reference proteome</keyword>
<keyword evidence="1" id="KW-0472">Membrane</keyword>
<sequence>MKKIADRALYIYLVVVFTMLMKSFLPLGETIQTFLSFLAVVVVLFVFIVEKKVHRKR</sequence>
<keyword evidence="1" id="KW-1133">Transmembrane helix</keyword>
<dbReference type="Proteomes" id="UP000769780">
    <property type="component" value="Unassembled WGS sequence"/>
</dbReference>
<evidence type="ECO:0000256" key="1">
    <source>
        <dbReference type="SAM" id="Phobius"/>
    </source>
</evidence>
<feature type="transmembrane region" description="Helical" evidence="1">
    <location>
        <begin position="31"/>
        <end position="49"/>
    </location>
</feature>
<evidence type="ECO:0000313" key="3">
    <source>
        <dbReference type="Proteomes" id="UP000769780"/>
    </source>
</evidence>
<proteinExistence type="predicted"/>
<comment type="caution">
    <text evidence="2">The sequence shown here is derived from an EMBL/GenBank/DDBJ whole genome shotgun (WGS) entry which is preliminary data.</text>
</comment>
<feature type="transmembrane region" description="Helical" evidence="1">
    <location>
        <begin position="7"/>
        <end position="25"/>
    </location>
</feature>
<reference evidence="2 3" key="1">
    <citation type="submission" date="2020-07" db="EMBL/GenBank/DDBJ databases">
        <title>Fungal Genomes of the International Space Station.</title>
        <authorList>
            <person name="Seuylemezian A."/>
            <person name="Singh N.K."/>
            <person name="Wood J."/>
            <person name="Venkateswaran K."/>
        </authorList>
    </citation>
    <scope>NUCLEOTIDE SEQUENCE [LARGE SCALE GENOMIC DNA]</scope>
    <source>
        <strain evidence="2 3">PL-B2</strain>
    </source>
</reference>
<dbReference type="RefSeq" id="WP_221873566.1">
    <property type="nucleotide sequence ID" value="NZ_JACWFH010000012.1"/>
</dbReference>
<organism evidence="2 3">
    <name type="scientific">Mesobacillus maritimus</name>
    <dbReference type="NCBI Taxonomy" id="1643336"/>
    <lineage>
        <taxon>Bacteria</taxon>
        <taxon>Bacillati</taxon>
        <taxon>Bacillota</taxon>
        <taxon>Bacilli</taxon>
        <taxon>Bacillales</taxon>
        <taxon>Bacillaceae</taxon>
        <taxon>Mesobacillus</taxon>
    </lineage>
</organism>
<evidence type="ECO:0000313" key="2">
    <source>
        <dbReference type="EMBL" id="MBY0097345.1"/>
    </source>
</evidence>